<dbReference type="PANTHER" id="PTHR31616">
    <property type="entry name" value="TREHALASE"/>
    <property type="match status" value="1"/>
</dbReference>
<dbReference type="InterPro" id="IPR011613">
    <property type="entry name" value="GH15-like"/>
</dbReference>
<dbReference type="GO" id="GO:0005993">
    <property type="term" value="P:trehalose catabolic process"/>
    <property type="evidence" value="ECO:0007669"/>
    <property type="project" value="TreeGrafter"/>
</dbReference>
<dbReference type="Proteomes" id="UP000578819">
    <property type="component" value="Unassembled WGS sequence"/>
</dbReference>
<gene>
    <name evidence="3" type="ORF">FHR38_001563</name>
</gene>
<dbReference type="AlphaFoldDB" id="A0A7W7WNG5"/>
<dbReference type="PANTHER" id="PTHR31616:SF10">
    <property type="entry name" value="TREHALASE"/>
    <property type="match status" value="1"/>
</dbReference>
<feature type="domain" description="Trehalase-like N-terminal" evidence="2">
    <location>
        <begin position="18"/>
        <end position="187"/>
    </location>
</feature>
<name>A0A7W7WNG5_9ACTN</name>
<dbReference type="Pfam" id="PF00723">
    <property type="entry name" value="Glyco_hydro_15"/>
    <property type="match status" value="1"/>
</dbReference>
<reference evidence="3 4" key="1">
    <citation type="submission" date="2020-08" db="EMBL/GenBank/DDBJ databases">
        <title>Sequencing the genomes of 1000 actinobacteria strains.</title>
        <authorList>
            <person name="Klenk H.-P."/>
        </authorList>
    </citation>
    <scope>NUCLEOTIDE SEQUENCE [LARGE SCALE GENOMIC DNA]</scope>
    <source>
        <strain evidence="3 4">DSM 45886</strain>
    </source>
</reference>
<evidence type="ECO:0000259" key="1">
    <source>
        <dbReference type="Pfam" id="PF00723"/>
    </source>
</evidence>
<accession>A0A7W7WNG5</accession>
<feature type="domain" description="GH15-like" evidence="1">
    <location>
        <begin position="255"/>
        <end position="609"/>
    </location>
</feature>
<organism evidence="3 4">
    <name type="scientific">Micromonospora polyrhachis</name>
    <dbReference type="NCBI Taxonomy" id="1282883"/>
    <lineage>
        <taxon>Bacteria</taxon>
        <taxon>Bacillati</taxon>
        <taxon>Actinomycetota</taxon>
        <taxon>Actinomycetes</taxon>
        <taxon>Micromonosporales</taxon>
        <taxon>Micromonosporaceae</taxon>
        <taxon>Micromonospora</taxon>
    </lineage>
</organism>
<dbReference type="GO" id="GO:0015927">
    <property type="term" value="F:trehalase activity"/>
    <property type="evidence" value="ECO:0007669"/>
    <property type="project" value="TreeGrafter"/>
</dbReference>
<protein>
    <submittedName>
        <fullName evidence="3">GH15 family glucan-1,4-alpha-glucosidase</fullName>
    </submittedName>
</protein>
<dbReference type="InterPro" id="IPR045582">
    <property type="entry name" value="Trehalase-like_N"/>
</dbReference>
<evidence type="ECO:0000313" key="3">
    <source>
        <dbReference type="EMBL" id="MBB4957830.1"/>
    </source>
</evidence>
<dbReference type="InterPro" id="IPR008928">
    <property type="entry name" value="6-hairpin_glycosidase_sf"/>
</dbReference>
<dbReference type="EMBL" id="JACHJW010000001">
    <property type="protein sequence ID" value="MBB4957830.1"/>
    <property type="molecule type" value="Genomic_DNA"/>
</dbReference>
<dbReference type="Pfam" id="PF19291">
    <property type="entry name" value="TREH_N"/>
    <property type="match status" value="1"/>
</dbReference>
<evidence type="ECO:0000259" key="2">
    <source>
        <dbReference type="Pfam" id="PF19291"/>
    </source>
</evidence>
<evidence type="ECO:0000313" key="4">
    <source>
        <dbReference type="Proteomes" id="UP000578819"/>
    </source>
</evidence>
<dbReference type="SUPFAM" id="SSF48208">
    <property type="entry name" value="Six-hairpin glycosidases"/>
    <property type="match status" value="1"/>
</dbReference>
<comment type="caution">
    <text evidence="3">The sequence shown here is derived from an EMBL/GenBank/DDBJ whole genome shotgun (WGS) entry which is preliminary data.</text>
</comment>
<proteinExistence type="predicted"/>
<dbReference type="Gene3D" id="1.50.10.10">
    <property type="match status" value="1"/>
</dbReference>
<sequence length="618" mass="67922">MPNVSFVTDHDGPHPVSQVPISDYGFLSDCRSAALVSRGGSVDWWCPDRFDGPSVFGRLLDPQAGYWSLAPTEESETQAESASGPGPYVERSYLPDTLVLRTVHHTGSGSVAVTEALAVEPGARGHELGRASPAVLVRVVEGLTGTVRMRVDFVPRPEYGLLTPYLHRQPDRVVAAAGPTTVTLRAPVPLTCQPGRVYGEFEVTAGQVLGFDVAYAPAYDTVAPAELDPVATIPDTVEAWRAIRETHRYQGLYPELVRHSALVLQGLTYQRSGAVVAAATTSLPEQLAADRNYDYRYAWLRDFAFTMNALWVGACPEETSRLFGWAARSAGRIGASPVPIMYGVEGERHLAENVMGNLRGYAESRPVRTGNDAWRQRQLDVLGEVLEAAYRMRDQLHEFDEELRELLVGLADQAAATWREADAGMWEARDQERHYLSSKVMCWVALERAVRLAPLLGERADPERWAAVRDEIRLAVLHSGWNDEVHAYTGAFGSPELDASVLILPLVHFLPATDPRMRATIHAIESRLTVNGLVRRWSGDPAGFVLCTFWLVECLALAGEYHRAVELFDRTVAHANDVGLFAEQLAPDGAHLGNTPQALSHIGLINAAWRLTESVPSR</sequence>
<keyword evidence="4" id="KW-1185">Reference proteome</keyword>
<dbReference type="InterPro" id="IPR012341">
    <property type="entry name" value="6hp_glycosidase-like_sf"/>
</dbReference>